<dbReference type="AlphaFoldDB" id="A0A0E9VU81"/>
<proteinExistence type="predicted"/>
<organism evidence="1">
    <name type="scientific">Anguilla anguilla</name>
    <name type="common">European freshwater eel</name>
    <name type="synonym">Muraena anguilla</name>
    <dbReference type="NCBI Taxonomy" id="7936"/>
    <lineage>
        <taxon>Eukaryota</taxon>
        <taxon>Metazoa</taxon>
        <taxon>Chordata</taxon>
        <taxon>Craniata</taxon>
        <taxon>Vertebrata</taxon>
        <taxon>Euteleostomi</taxon>
        <taxon>Actinopterygii</taxon>
        <taxon>Neopterygii</taxon>
        <taxon>Teleostei</taxon>
        <taxon>Anguilliformes</taxon>
        <taxon>Anguillidae</taxon>
        <taxon>Anguilla</taxon>
    </lineage>
</organism>
<reference evidence="1" key="2">
    <citation type="journal article" date="2015" name="Fish Shellfish Immunol.">
        <title>Early steps in the European eel (Anguilla anguilla)-Vibrio vulnificus interaction in the gills: Role of the RtxA13 toxin.</title>
        <authorList>
            <person name="Callol A."/>
            <person name="Pajuelo D."/>
            <person name="Ebbesson L."/>
            <person name="Teles M."/>
            <person name="MacKenzie S."/>
            <person name="Amaro C."/>
        </authorList>
    </citation>
    <scope>NUCLEOTIDE SEQUENCE</scope>
</reference>
<reference evidence="1" key="1">
    <citation type="submission" date="2014-11" db="EMBL/GenBank/DDBJ databases">
        <authorList>
            <person name="Amaro Gonzalez C."/>
        </authorList>
    </citation>
    <scope>NUCLEOTIDE SEQUENCE</scope>
</reference>
<accession>A0A0E9VU81</accession>
<evidence type="ECO:0000313" key="1">
    <source>
        <dbReference type="EMBL" id="JAH81601.1"/>
    </source>
</evidence>
<name>A0A0E9VU81_ANGAN</name>
<protein>
    <submittedName>
        <fullName evidence="1">Uncharacterized protein</fullName>
    </submittedName>
</protein>
<dbReference type="EMBL" id="GBXM01026976">
    <property type="protein sequence ID" value="JAH81601.1"/>
    <property type="molecule type" value="Transcribed_RNA"/>
</dbReference>
<sequence length="36" mass="4431">MLSEILVLNLERTWPFLKVKFSQFMHSSQTDNYTYY</sequence>